<comment type="caution">
    <text evidence="18">The sequence shown here is derived from an EMBL/GenBank/DDBJ whole genome shotgun (WGS) entry which is preliminary data.</text>
</comment>
<feature type="compositionally biased region" description="Polar residues" evidence="16">
    <location>
        <begin position="93"/>
        <end position="107"/>
    </location>
</feature>
<dbReference type="EC" id="3.1.4.37" evidence="6"/>
<dbReference type="Proteomes" id="UP000829720">
    <property type="component" value="Unassembled WGS sequence"/>
</dbReference>
<keyword evidence="11" id="KW-0694">RNA-binding</keyword>
<keyword evidence="13" id="KW-0449">Lipoprotein</keyword>
<feature type="compositionally biased region" description="Basic and acidic residues" evidence="16">
    <location>
        <begin position="288"/>
        <end position="334"/>
    </location>
</feature>
<evidence type="ECO:0000313" key="19">
    <source>
        <dbReference type="Proteomes" id="UP000829720"/>
    </source>
</evidence>
<dbReference type="Gene3D" id="3.90.1740.10">
    <property type="entry name" value="2',3'-cyclic nucleotide 3'-phosphodiesterase superfamily"/>
    <property type="match status" value="1"/>
</dbReference>
<evidence type="ECO:0000256" key="3">
    <source>
        <dbReference type="ARBA" id="ARBA00004635"/>
    </source>
</evidence>
<keyword evidence="8" id="KW-0488">Methylation</keyword>
<feature type="region of interest" description="Disordered" evidence="16">
    <location>
        <begin position="722"/>
        <end position="742"/>
    </location>
</feature>
<evidence type="ECO:0000256" key="11">
    <source>
        <dbReference type="ARBA" id="ARBA00022884"/>
    </source>
</evidence>
<dbReference type="InterPro" id="IPR008431">
    <property type="entry name" value="CNPase"/>
</dbReference>
<evidence type="ECO:0000256" key="2">
    <source>
        <dbReference type="ARBA" id="ARBA00004223"/>
    </source>
</evidence>
<feature type="compositionally biased region" description="Basic and acidic residues" evidence="16">
    <location>
        <begin position="175"/>
        <end position="197"/>
    </location>
</feature>
<feature type="compositionally biased region" description="Basic and acidic residues" evidence="16">
    <location>
        <begin position="722"/>
        <end position="733"/>
    </location>
</feature>
<name>A0A8T3DG48_9TELE</name>
<feature type="domain" description="Cyclic nucleotide phosphodiesterase catalytic" evidence="17">
    <location>
        <begin position="511"/>
        <end position="737"/>
    </location>
</feature>
<dbReference type="SUPFAM" id="SSF55144">
    <property type="entry name" value="LigT-like"/>
    <property type="match status" value="1"/>
</dbReference>
<accession>A0A8T3DG48</accession>
<comment type="function">
    <text evidence="15">Catalyzes the formation of 2'-nucleotide products from 2',3'-cyclic substrates. May participate in RNA metabolism in the myelinating cell, CNP is the third most abundant protein in central nervous system myelin.</text>
</comment>
<gene>
    <name evidence="18" type="ORF">AGOR_G00095010</name>
</gene>
<dbReference type="SUPFAM" id="SSF52540">
    <property type="entry name" value="P-loop containing nucleoside triphosphate hydrolases"/>
    <property type="match status" value="1"/>
</dbReference>
<dbReference type="Pfam" id="PF05881">
    <property type="entry name" value="CNPase"/>
    <property type="match status" value="1"/>
</dbReference>
<keyword evidence="12" id="KW-0472">Membrane</keyword>
<feature type="compositionally biased region" description="Low complexity" evidence="16">
    <location>
        <begin position="130"/>
        <end position="142"/>
    </location>
</feature>
<keyword evidence="19" id="KW-1185">Reference proteome</keyword>
<dbReference type="InterPro" id="IPR009097">
    <property type="entry name" value="Cyclic_Pdiesterase"/>
</dbReference>
<dbReference type="GO" id="GO:0004113">
    <property type="term" value="F:2',3'-cyclic-nucleotide 3'-phosphodiesterase activity"/>
    <property type="evidence" value="ECO:0007669"/>
    <property type="project" value="UniProtKB-EC"/>
</dbReference>
<feature type="compositionally biased region" description="Polar residues" evidence="16">
    <location>
        <begin position="1"/>
        <end position="15"/>
    </location>
</feature>
<dbReference type="Pfam" id="PF13671">
    <property type="entry name" value="AAA_33"/>
    <property type="match status" value="1"/>
</dbReference>
<dbReference type="PANTHER" id="PTHR10156:SF0">
    <property type="entry name" value="2',3'-CYCLIC-NUCLEOTIDE 3'-PHOSPHODIESTERASE"/>
    <property type="match status" value="1"/>
</dbReference>
<dbReference type="GO" id="GO:0042470">
    <property type="term" value="C:melanosome"/>
    <property type="evidence" value="ECO:0007669"/>
    <property type="project" value="UniProtKB-SubCell"/>
</dbReference>
<feature type="region of interest" description="Disordered" evidence="16">
    <location>
        <begin position="1"/>
        <end position="351"/>
    </location>
</feature>
<keyword evidence="10" id="KW-0378">Hydrolase</keyword>
<comment type="catalytic activity">
    <reaction evidence="1">
        <text>a nucleoside 2',3'-cyclic phosphate + H2O = a nucleoside 2'-phosphate + H(+)</text>
        <dbReference type="Rhea" id="RHEA:14489"/>
        <dbReference type="ChEBI" id="CHEBI:15377"/>
        <dbReference type="ChEBI" id="CHEBI:15378"/>
        <dbReference type="ChEBI" id="CHEBI:66954"/>
        <dbReference type="ChEBI" id="CHEBI:78552"/>
        <dbReference type="EC" id="3.1.4.37"/>
    </reaction>
</comment>
<dbReference type="PANTHER" id="PTHR10156">
    <property type="entry name" value="2',3'-CYCLIC-NUCLEOTIDE 3'-PHOSPHODIESTERASE"/>
    <property type="match status" value="1"/>
</dbReference>
<proteinExistence type="inferred from homology"/>
<dbReference type="GO" id="GO:0016020">
    <property type="term" value="C:membrane"/>
    <property type="evidence" value="ECO:0007669"/>
    <property type="project" value="UniProtKB-SubCell"/>
</dbReference>
<evidence type="ECO:0000256" key="14">
    <source>
        <dbReference type="ARBA" id="ARBA00023289"/>
    </source>
</evidence>
<dbReference type="GO" id="GO:0003723">
    <property type="term" value="F:RNA binding"/>
    <property type="evidence" value="ECO:0007669"/>
    <property type="project" value="UniProtKB-KW"/>
</dbReference>
<feature type="compositionally biased region" description="Basic and acidic residues" evidence="16">
    <location>
        <begin position="38"/>
        <end position="90"/>
    </location>
</feature>
<evidence type="ECO:0000256" key="10">
    <source>
        <dbReference type="ARBA" id="ARBA00022801"/>
    </source>
</evidence>
<sequence>MEGQEVEQTPLQLESASEILEKEQQKPVEEKQEEEEPELQKEKLQIEPDPEKLLHQEPEKVLEYEAKEAPDLESIKEAEAKKTEGEKQLEVESPTQLTSDPENQLESNFVEHPELNPTKLLESEPDDPLQLEPEPLKQPELSPAKEPEPEPVNQPELSPTKEPEPEPVNQPELSPAKETEPEPVKHPEASPAKEPKPESVQQPEESPAKEPEPEPVKQPEVSHAKEPEPESAKPPEVNPVKHPEPEPAKQPDPEPENVKLKEQEPEKEPEPLKQAEPEMQAKPEIQMDSEKQKPEAEGKVEPEAPEKQPEKDPETEEHLESEKKPEVEPAKQEEEMTQEEQQQASEVEAPAPIVPGSLAFAILEEEYTKTALRTSHTLIILRGLPGSGKTRLANAISEVYQGLCKIISADDHSVKPENLNSSVEGHKALDEAIVASCTSGTAIVIVDDINHTHGRLAQLGELAEQHQYNTLFLEPRTEWGQDVEQLVQKNQRGLDKSQIQALKGPLEETAIPLFFGWFLCPSFQEKLKSMAKDFLKTLAGLEAFKKHLSDFTGEAEKEVDLEKFFQDKGMLHCTTKFCDYGKAEGSKEYAEQQSVKDRYGNMSELTLSTLFLTPRTLGARVSLSEEQLQLWPTGAEKEAVPDANLPIGSRAHVTLGCAEGVEPVQTGLDLLELVQLQQQGQEGEQVEDLELGSLTYYGKGMWVLSLKEPTVAPACFSSYYGPKKEDGKKEAEKKKKFKCNLQ</sequence>
<feature type="compositionally biased region" description="Low complexity" evidence="16">
    <location>
        <begin position="339"/>
        <end position="351"/>
    </location>
</feature>
<evidence type="ECO:0000256" key="16">
    <source>
        <dbReference type="SAM" id="MobiDB-lite"/>
    </source>
</evidence>
<dbReference type="EMBL" id="JAERUA010000008">
    <property type="protein sequence ID" value="KAI1896459.1"/>
    <property type="molecule type" value="Genomic_DNA"/>
</dbReference>
<evidence type="ECO:0000256" key="5">
    <source>
        <dbReference type="ARBA" id="ARBA00011781"/>
    </source>
</evidence>
<dbReference type="Gene3D" id="3.40.50.300">
    <property type="entry name" value="P-loop containing nucleotide triphosphate hydrolases"/>
    <property type="match status" value="1"/>
</dbReference>
<keyword evidence="9" id="KW-0597">Phosphoprotein</keyword>
<dbReference type="GO" id="GO:0009214">
    <property type="term" value="P:cyclic nucleotide catabolic process"/>
    <property type="evidence" value="ECO:0007669"/>
    <property type="project" value="InterPro"/>
</dbReference>
<organism evidence="18 19">
    <name type="scientific">Albula goreensis</name>
    <dbReference type="NCBI Taxonomy" id="1534307"/>
    <lineage>
        <taxon>Eukaryota</taxon>
        <taxon>Metazoa</taxon>
        <taxon>Chordata</taxon>
        <taxon>Craniata</taxon>
        <taxon>Vertebrata</taxon>
        <taxon>Euteleostomi</taxon>
        <taxon>Actinopterygii</taxon>
        <taxon>Neopterygii</taxon>
        <taxon>Teleostei</taxon>
        <taxon>Albuliformes</taxon>
        <taxon>Albulidae</taxon>
        <taxon>Albula</taxon>
    </lineage>
</organism>
<reference evidence="18" key="1">
    <citation type="submission" date="2021-01" db="EMBL/GenBank/DDBJ databases">
        <authorList>
            <person name="Zahm M."/>
            <person name="Roques C."/>
            <person name="Cabau C."/>
            <person name="Klopp C."/>
            <person name="Donnadieu C."/>
            <person name="Jouanno E."/>
            <person name="Lampietro C."/>
            <person name="Louis A."/>
            <person name="Herpin A."/>
            <person name="Echchiki A."/>
            <person name="Berthelot C."/>
            <person name="Parey E."/>
            <person name="Roest-Crollius H."/>
            <person name="Braasch I."/>
            <person name="Postlethwait J."/>
            <person name="Bobe J."/>
            <person name="Montfort J."/>
            <person name="Bouchez O."/>
            <person name="Begum T."/>
            <person name="Mejri S."/>
            <person name="Adams A."/>
            <person name="Chen W.-J."/>
            <person name="Guiguen Y."/>
        </authorList>
    </citation>
    <scope>NUCLEOTIDE SEQUENCE</scope>
    <source>
        <tissue evidence="18">Blood</tissue>
    </source>
</reference>
<comment type="subcellular location">
    <subcellularLocation>
        <location evidence="2">Melanosome</location>
    </subcellularLocation>
    <subcellularLocation>
        <location evidence="3">Membrane</location>
        <topology evidence="3">Lipid-anchor</topology>
    </subcellularLocation>
</comment>
<keyword evidence="14" id="KW-0636">Prenylation</keyword>
<protein>
    <recommendedName>
        <fullName evidence="7">2',3'-cyclic-nucleotide 3'-phosphodiesterase</fullName>
        <ecNumber evidence="6">3.1.4.37</ecNumber>
    </recommendedName>
</protein>
<evidence type="ECO:0000256" key="1">
    <source>
        <dbReference type="ARBA" id="ARBA00000610"/>
    </source>
</evidence>
<evidence type="ECO:0000256" key="13">
    <source>
        <dbReference type="ARBA" id="ARBA00023288"/>
    </source>
</evidence>
<evidence type="ECO:0000313" key="18">
    <source>
        <dbReference type="EMBL" id="KAI1896459.1"/>
    </source>
</evidence>
<dbReference type="InterPro" id="IPR047325">
    <property type="entry name" value="CNPase_cat"/>
</dbReference>
<evidence type="ECO:0000259" key="17">
    <source>
        <dbReference type="Pfam" id="PF05881"/>
    </source>
</evidence>
<feature type="compositionally biased region" description="Basic and acidic residues" evidence="16">
    <location>
        <begin position="206"/>
        <end position="281"/>
    </location>
</feature>
<evidence type="ECO:0000256" key="9">
    <source>
        <dbReference type="ARBA" id="ARBA00022553"/>
    </source>
</evidence>
<evidence type="ECO:0000256" key="4">
    <source>
        <dbReference type="ARBA" id="ARBA00008662"/>
    </source>
</evidence>
<evidence type="ECO:0000256" key="7">
    <source>
        <dbReference type="ARBA" id="ARBA00014478"/>
    </source>
</evidence>
<dbReference type="InterPro" id="IPR027417">
    <property type="entry name" value="P-loop_NTPase"/>
</dbReference>
<evidence type="ECO:0000256" key="15">
    <source>
        <dbReference type="ARBA" id="ARBA00045937"/>
    </source>
</evidence>
<evidence type="ECO:0000256" key="6">
    <source>
        <dbReference type="ARBA" id="ARBA00012317"/>
    </source>
</evidence>
<evidence type="ECO:0000256" key="8">
    <source>
        <dbReference type="ARBA" id="ARBA00022481"/>
    </source>
</evidence>
<feature type="compositionally biased region" description="Basic and acidic residues" evidence="16">
    <location>
        <begin position="19"/>
        <end position="30"/>
    </location>
</feature>
<comment type="similarity">
    <text evidence="4">Belongs to the 2H phosphoesterase superfamily. CNPase family.</text>
</comment>
<evidence type="ECO:0000256" key="12">
    <source>
        <dbReference type="ARBA" id="ARBA00023136"/>
    </source>
</evidence>
<comment type="subunit">
    <text evidence="5">Exists as monomers and homodimers.</text>
</comment>
<dbReference type="OrthoDB" id="3231855at2759"/>
<dbReference type="AlphaFoldDB" id="A0A8T3DG48"/>